<reference evidence="1 2" key="1">
    <citation type="journal article" date="2020" name="Mol. Biol. Evol.">
        <title>Distinct Expression and Methylation Patterns for Genes with Different Fates following a Single Whole-Genome Duplication in Flowering Plants.</title>
        <authorList>
            <person name="Shi T."/>
            <person name="Rahmani R.S."/>
            <person name="Gugger P.F."/>
            <person name="Wang M."/>
            <person name="Li H."/>
            <person name="Zhang Y."/>
            <person name="Li Z."/>
            <person name="Wang Q."/>
            <person name="Van de Peer Y."/>
            <person name="Marchal K."/>
            <person name="Chen J."/>
        </authorList>
    </citation>
    <scope>NUCLEOTIDE SEQUENCE [LARGE SCALE GENOMIC DNA]</scope>
    <source>
        <tissue evidence="1">Leaf</tissue>
    </source>
</reference>
<protein>
    <submittedName>
        <fullName evidence="1">Uncharacterized protein</fullName>
    </submittedName>
</protein>
<proteinExistence type="predicted"/>
<dbReference type="EMBL" id="DUZY01000008">
    <property type="protein sequence ID" value="DAD46563.1"/>
    <property type="molecule type" value="Genomic_DNA"/>
</dbReference>
<name>A0A822ZP35_NELNU</name>
<evidence type="ECO:0000313" key="1">
    <source>
        <dbReference type="EMBL" id="DAD46563.1"/>
    </source>
</evidence>
<comment type="caution">
    <text evidence="1">The sequence shown here is derived from an EMBL/GenBank/DDBJ whole genome shotgun (WGS) entry which is preliminary data.</text>
</comment>
<evidence type="ECO:0000313" key="2">
    <source>
        <dbReference type="Proteomes" id="UP000607653"/>
    </source>
</evidence>
<sequence length="89" mass="10131">MGTTAMGTSKFFIKIRECGSKSFLLVIASFFCGIFNTCFLSSCSGVSYPSNRAFESLEVEYHSFNLYFTKLSWSFHAVYMYYPSSEALF</sequence>
<keyword evidence="2" id="KW-1185">Reference proteome</keyword>
<accession>A0A822ZP35</accession>
<dbReference type="AlphaFoldDB" id="A0A822ZP35"/>
<organism evidence="1 2">
    <name type="scientific">Nelumbo nucifera</name>
    <name type="common">Sacred lotus</name>
    <dbReference type="NCBI Taxonomy" id="4432"/>
    <lineage>
        <taxon>Eukaryota</taxon>
        <taxon>Viridiplantae</taxon>
        <taxon>Streptophyta</taxon>
        <taxon>Embryophyta</taxon>
        <taxon>Tracheophyta</taxon>
        <taxon>Spermatophyta</taxon>
        <taxon>Magnoliopsida</taxon>
        <taxon>Proteales</taxon>
        <taxon>Nelumbonaceae</taxon>
        <taxon>Nelumbo</taxon>
    </lineage>
</organism>
<gene>
    <name evidence="1" type="ORF">HUJ06_016500</name>
</gene>
<dbReference type="Proteomes" id="UP000607653">
    <property type="component" value="Unassembled WGS sequence"/>
</dbReference>